<dbReference type="InterPro" id="IPR012677">
    <property type="entry name" value="Nucleotide-bd_a/b_plait_sf"/>
</dbReference>
<dbReference type="Pfam" id="PF00397">
    <property type="entry name" value="WW"/>
    <property type="match status" value="1"/>
</dbReference>
<feature type="compositionally biased region" description="Basic and acidic residues" evidence="1">
    <location>
        <begin position="1"/>
        <end position="10"/>
    </location>
</feature>
<dbReference type="InterPro" id="IPR035979">
    <property type="entry name" value="RBD_domain_sf"/>
</dbReference>
<dbReference type="SUPFAM" id="SSF51045">
    <property type="entry name" value="WW domain"/>
    <property type="match status" value="1"/>
</dbReference>
<dbReference type="InterPro" id="IPR036020">
    <property type="entry name" value="WW_dom_sf"/>
</dbReference>
<dbReference type="PROSITE" id="PS50020">
    <property type="entry name" value="WW_DOMAIN_2"/>
    <property type="match status" value="1"/>
</dbReference>
<evidence type="ECO:0000313" key="4">
    <source>
        <dbReference type="Proteomes" id="UP000250235"/>
    </source>
</evidence>
<dbReference type="EMBL" id="KV014357">
    <property type="protein sequence ID" value="KZV22628.1"/>
    <property type="molecule type" value="Genomic_DNA"/>
</dbReference>
<dbReference type="GO" id="GO:0003676">
    <property type="term" value="F:nucleic acid binding"/>
    <property type="evidence" value="ECO:0007669"/>
    <property type="project" value="InterPro"/>
</dbReference>
<feature type="domain" description="WW" evidence="2">
    <location>
        <begin position="183"/>
        <end position="216"/>
    </location>
</feature>
<organism evidence="3 4">
    <name type="scientific">Dorcoceras hygrometricum</name>
    <dbReference type="NCBI Taxonomy" id="472368"/>
    <lineage>
        <taxon>Eukaryota</taxon>
        <taxon>Viridiplantae</taxon>
        <taxon>Streptophyta</taxon>
        <taxon>Embryophyta</taxon>
        <taxon>Tracheophyta</taxon>
        <taxon>Spermatophyta</taxon>
        <taxon>Magnoliopsida</taxon>
        <taxon>eudicotyledons</taxon>
        <taxon>Gunneridae</taxon>
        <taxon>Pentapetalae</taxon>
        <taxon>asterids</taxon>
        <taxon>lamiids</taxon>
        <taxon>Lamiales</taxon>
        <taxon>Gesneriaceae</taxon>
        <taxon>Didymocarpoideae</taxon>
        <taxon>Trichosporeae</taxon>
        <taxon>Loxocarpinae</taxon>
        <taxon>Dorcoceras</taxon>
    </lineage>
</organism>
<dbReference type="Proteomes" id="UP000250235">
    <property type="component" value="Unassembled WGS sequence"/>
</dbReference>
<dbReference type="Gene3D" id="3.30.70.330">
    <property type="match status" value="1"/>
</dbReference>
<dbReference type="SMART" id="SM00456">
    <property type="entry name" value="WW"/>
    <property type="match status" value="1"/>
</dbReference>
<dbReference type="AlphaFoldDB" id="A0A2Z7AML1"/>
<gene>
    <name evidence="3" type="ORF">F511_02645</name>
</gene>
<protein>
    <submittedName>
        <fullName evidence="3">Flowering time control protein FCA-like</fullName>
    </submittedName>
</protein>
<proteinExistence type="predicted"/>
<evidence type="ECO:0000313" key="3">
    <source>
        <dbReference type="EMBL" id="KZV22628.1"/>
    </source>
</evidence>
<evidence type="ECO:0000256" key="1">
    <source>
        <dbReference type="SAM" id="MobiDB-lite"/>
    </source>
</evidence>
<dbReference type="PROSITE" id="PS01159">
    <property type="entry name" value="WW_DOMAIN_1"/>
    <property type="match status" value="1"/>
</dbReference>
<dbReference type="OrthoDB" id="410044at2759"/>
<reference evidence="3 4" key="1">
    <citation type="journal article" date="2015" name="Proc. Natl. Acad. Sci. U.S.A.">
        <title>The resurrection genome of Boea hygrometrica: A blueprint for survival of dehydration.</title>
        <authorList>
            <person name="Xiao L."/>
            <person name="Yang G."/>
            <person name="Zhang L."/>
            <person name="Yang X."/>
            <person name="Zhao S."/>
            <person name="Ji Z."/>
            <person name="Zhou Q."/>
            <person name="Hu M."/>
            <person name="Wang Y."/>
            <person name="Chen M."/>
            <person name="Xu Y."/>
            <person name="Jin H."/>
            <person name="Xiao X."/>
            <person name="Hu G."/>
            <person name="Bao F."/>
            <person name="Hu Y."/>
            <person name="Wan P."/>
            <person name="Li L."/>
            <person name="Deng X."/>
            <person name="Kuang T."/>
            <person name="Xiang C."/>
            <person name="Zhu J.K."/>
            <person name="Oliver M.J."/>
            <person name="He Y."/>
        </authorList>
    </citation>
    <scope>NUCLEOTIDE SEQUENCE [LARGE SCALE GENOMIC DNA]</scope>
    <source>
        <strain evidence="4">cv. XS01</strain>
    </source>
</reference>
<sequence>MDGLQRRPDHITPPPSFAPDGCQHQQLHHDQKFNGEQNPLPGGHPDTSFNNAPPQSCQKRQFSRLSNLISSVFGEHGHIVEIVLLKDKVTGLQQEQAEQAIWALHGQFTFGRGCDQPLVVRFADPKKPRVDSRPTPYPSYPSSGNMMPNEMQQSKSSYAGFKTMTTPSTSCASATLAMAEHSHPVECEWSEHVSPDGDLYYYNCVTCESRWELPEECELYEQEIDKDQQQLQETTYEAQLV</sequence>
<dbReference type="SUPFAM" id="SSF54928">
    <property type="entry name" value="RNA-binding domain, RBD"/>
    <property type="match status" value="1"/>
</dbReference>
<keyword evidence="4" id="KW-1185">Reference proteome</keyword>
<dbReference type="CDD" id="cd00201">
    <property type="entry name" value="WW"/>
    <property type="match status" value="1"/>
</dbReference>
<feature type="region of interest" description="Disordered" evidence="1">
    <location>
        <begin position="126"/>
        <end position="148"/>
    </location>
</feature>
<evidence type="ECO:0000259" key="2">
    <source>
        <dbReference type="PROSITE" id="PS50020"/>
    </source>
</evidence>
<dbReference type="Gene3D" id="2.20.70.10">
    <property type="match status" value="1"/>
</dbReference>
<name>A0A2Z7AML1_9LAMI</name>
<feature type="compositionally biased region" description="Polar residues" evidence="1">
    <location>
        <begin position="47"/>
        <end position="57"/>
    </location>
</feature>
<feature type="region of interest" description="Disordered" evidence="1">
    <location>
        <begin position="1"/>
        <end position="57"/>
    </location>
</feature>
<accession>A0A2Z7AML1</accession>
<dbReference type="InterPro" id="IPR001202">
    <property type="entry name" value="WW_dom"/>
</dbReference>